<dbReference type="InterPro" id="IPR036291">
    <property type="entry name" value="NAD(P)-bd_dom_sf"/>
</dbReference>
<reference evidence="2" key="1">
    <citation type="submission" date="2016-10" db="EMBL/GenBank/DDBJ databases">
        <title>Sequence of Gallionella enrichment culture.</title>
        <authorList>
            <person name="Poehlein A."/>
            <person name="Muehling M."/>
            <person name="Daniel R."/>
        </authorList>
    </citation>
    <scope>NUCLEOTIDE SEQUENCE</scope>
</reference>
<dbReference type="PANTHER" id="PTHR48079">
    <property type="entry name" value="PROTEIN YEEZ"/>
    <property type="match status" value="1"/>
</dbReference>
<dbReference type="EMBL" id="MLJW01003249">
    <property type="protein sequence ID" value="OIQ72490.1"/>
    <property type="molecule type" value="Genomic_DNA"/>
</dbReference>
<name>A0A1J5PMX3_9ZZZZ</name>
<dbReference type="Gene3D" id="3.40.50.720">
    <property type="entry name" value="NAD(P)-binding Rossmann-like Domain"/>
    <property type="match status" value="1"/>
</dbReference>
<dbReference type="InterPro" id="IPR051783">
    <property type="entry name" value="NAD(P)-dependent_oxidoreduct"/>
</dbReference>
<accession>A0A1J5PMX3</accession>
<dbReference type="PANTHER" id="PTHR48079:SF6">
    <property type="entry name" value="NAD(P)-BINDING DOMAIN-CONTAINING PROTEIN-RELATED"/>
    <property type="match status" value="1"/>
</dbReference>
<dbReference type="AlphaFoldDB" id="A0A1J5PMX3"/>
<dbReference type="GO" id="GO:0005737">
    <property type="term" value="C:cytoplasm"/>
    <property type="evidence" value="ECO:0007669"/>
    <property type="project" value="TreeGrafter"/>
</dbReference>
<protein>
    <submittedName>
        <fullName evidence="2">NAD dependent epimerase/dehydratase family protein</fullName>
    </submittedName>
</protein>
<evidence type="ECO:0000259" key="1">
    <source>
        <dbReference type="Pfam" id="PF01370"/>
    </source>
</evidence>
<organism evidence="2">
    <name type="scientific">mine drainage metagenome</name>
    <dbReference type="NCBI Taxonomy" id="410659"/>
    <lineage>
        <taxon>unclassified sequences</taxon>
        <taxon>metagenomes</taxon>
        <taxon>ecological metagenomes</taxon>
    </lineage>
</organism>
<evidence type="ECO:0000313" key="2">
    <source>
        <dbReference type="EMBL" id="OIQ72490.1"/>
    </source>
</evidence>
<dbReference type="SUPFAM" id="SSF51735">
    <property type="entry name" value="NAD(P)-binding Rossmann-fold domains"/>
    <property type="match status" value="1"/>
</dbReference>
<dbReference type="InterPro" id="IPR001509">
    <property type="entry name" value="Epimerase_deHydtase"/>
</dbReference>
<proteinExistence type="predicted"/>
<dbReference type="Pfam" id="PF01370">
    <property type="entry name" value="Epimerase"/>
    <property type="match status" value="2"/>
</dbReference>
<comment type="caution">
    <text evidence="2">The sequence shown here is derived from an EMBL/GenBank/DDBJ whole genome shotgun (WGS) entry which is preliminary data.</text>
</comment>
<feature type="domain" description="NAD-dependent epimerase/dehydratase" evidence="1">
    <location>
        <begin position="13"/>
        <end position="81"/>
    </location>
</feature>
<gene>
    <name evidence="2" type="ORF">GALL_458850</name>
</gene>
<dbReference type="GO" id="GO:0004029">
    <property type="term" value="F:aldehyde dehydrogenase (NAD+) activity"/>
    <property type="evidence" value="ECO:0007669"/>
    <property type="project" value="TreeGrafter"/>
</dbReference>
<feature type="domain" description="NAD-dependent epimerase/dehydratase" evidence="1">
    <location>
        <begin position="105"/>
        <end position="219"/>
    </location>
</feature>
<sequence length="345" mass="37339">MVIAVNRLPNMRILILGGGAFVGRAITEAATSRGHEVTTFTRSTLPPGAESGRVEAMFGDRTEPGAFDFAIDRQWDAVFDTWSGAPRIVQQSVKVLRPHASYYGYVSSCSVYKEAPAVSGLNEDAQTAEADPSADATNYSADKRGAELAVLEGFGPEASLLARPGLILGPHELPGRLLWWLRRIEQGGEVLAPGPRDLALQYIDARDLAAWMVACAEKGTVGAFNAISASGHTNMEEVLEACRFITNSDAEFTWVTPEFVIEQGIQPWSEMPIWVDPASHGIHSFDTSRAASAGLTCRPMIETVADTWAWMHSGDHVQMPARLSSPGLSIEKERAALAAWASQDR</sequence>